<dbReference type="Proteomes" id="UP000308671">
    <property type="component" value="Unassembled WGS sequence"/>
</dbReference>
<proteinExistence type="predicted"/>
<keyword evidence="1" id="KW-1133">Transmembrane helix</keyword>
<reference evidence="3 4" key="1">
    <citation type="submission" date="2017-12" db="EMBL/GenBank/DDBJ databases">
        <title>Comparative genomics of Botrytis spp.</title>
        <authorList>
            <person name="Valero-Jimenez C.A."/>
            <person name="Tapia P."/>
            <person name="Veloso J."/>
            <person name="Silva-Moreno E."/>
            <person name="Staats M."/>
            <person name="Valdes J.H."/>
            <person name="Van Kan J.A.L."/>
        </authorList>
    </citation>
    <scope>NUCLEOTIDE SEQUENCE [LARGE SCALE GENOMIC DNA]</scope>
    <source>
        <strain evidence="3 4">MUCL435</strain>
    </source>
</reference>
<dbReference type="EMBL" id="PQXL01000611">
    <property type="protein sequence ID" value="THV44588.1"/>
    <property type="molecule type" value="Genomic_DNA"/>
</dbReference>
<comment type="caution">
    <text evidence="3">The sequence shown here is derived from an EMBL/GenBank/DDBJ whole genome shotgun (WGS) entry which is preliminary data.</text>
</comment>
<sequence length="570" mass="62919">MAIYSSNGILISIIATFLWSVVDAANVNTTGSTDGPIDMHNSDPTTVRSLPGESAWASAAYKACCLLVPYAGVRRGLNVFLRASMLANTPLQMAARANALCMVVRSQDWRPKDGDSILGCVLDTAIPDNDCQSSCGLGFLDKSTTIEHMKMTDFHACASEIQSETSNTTNTKNTCEIILHVRAPYAHYAPKSKWVQLGFFMLQSYRFRAMSLDQQLIRVGDIQLHGLCQLPPGYTLCFVPPHMAINPRHTSSGIGSSMPISSQFSALQVLWSIAQTCIGSYTLYQSRGSQLDIYGYAAFGLTVIPYVIASIINLLASLVSRQYDNVFLVHSSIMDEAINRGAVVDGVVGSIDRVEGEGGNSTSDDELGKLGNSVVVFRGNMNVEGRFSCEVDTIEDLTEYILMPPENPPCTPPTKIKRLKKYFLDIFEDPAKIDKRLASSIQAQKKEKCILSIPSHGPFTRLHPTHLEPIFLFLASLILIFAVAALYIIIYILTGWQKRQATSTQVNFTVHWLCLGQSSGLFIAEFERHTRRSYWGWILLFVVVCYSWAPIGGLVVVAQEMYEFGHCESL</sequence>
<evidence type="ECO:0000313" key="3">
    <source>
        <dbReference type="EMBL" id="THV44588.1"/>
    </source>
</evidence>
<evidence type="ECO:0008006" key="5">
    <source>
        <dbReference type="Google" id="ProtNLM"/>
    </source>
</evidence>
<organism evidence="3 4">
    <name type="scientific">Botrytis galanthina</name>
    <dbReference type="NCBI Taxonomy" id="278940"/>
    <lineage>
        <taxon>Eukaryota</taxon>
        <taxon>Fungi</taxon>
        <taxon>Dikarya</taxon>
        <taxon>Ascomycota</taxon>
        <taxon>Pezizomycotina</taxon>
        <taxon>Leotiomycetes</taxon>
        <taxon>Helotiales</taxon>
        <taxon>Sclerotiniaceae</taxon>
        <taxon>Botrytis</taxon>
    </lineage>
</organism>
<dbReference type="AlphaFoldDB" id="A0A4S8QIZ7"/>
<feature type="transmembrane region" description="Helical" evidence="1">
    <location>
        <begin position="470"/>
        <end position="493"/>
    </location>
</feature>
<accession>A0A4S8QIZ7</accession>
<feature type="transmembrane region" description="Helical" evidence="1">
    <location>
        <begin position="293"/>
        <end position="316"/>
    </location>
</feature>
<feature type="chain" id="PRO_5020326401" description="TRP C-terminal domain-containing protein" evidence="2">
    <location>
        <begin position="25"/>
        <end position="570"/>
    </location>
</feature>
<evidence type="ECO:0000313" key="4">
    <source>
        <dbReference type="Proteomes" id="UP000308671"/>
    </source>
</evidence>
<gene>
    <name evidence="3" type="ORF">BGAL_0612g00050</name>
</gene>
<name>A0A4S8QIZ7_9HELO</name>
<protein>
    <recommendedName>
        <fullName evidence="5">TRP C-terminal domain-containing protein</fullName>
    </recommendedName>
</protein>
<dbReference type="OrthoDB" id="5406607at2759"/>
<feature type="signal peptide" evidence="2">
    <location>
        <begin position="1"/>
        <end position="24"/>
    </location>
</feature>
<feature type="transmembrane region" description="Helical" evidence="1">
    <location>
        <begin position="505"/>
        <end position="524"/>
    </location>
</feature>
<feature type="transmembrane region" description="Helical" evidence="1">
    <location>
        <begin position="536"/>
        <end position="558"/>
    </location>
</feature>
<keyword evidence="2" id="KW-0732">Signal</keyword>
<keyword evidence="1" id="KW-0472">Membrane</keyword>
<evidence type="ECO:0000256" key="2">
    <source>
        <dbReference type="SAM" id="SignalP"/>
    </source>
</evidence>
<evidence type="ECO:0000256" key="1">
    <source>
        <dbReference type="SAM" id="Phobius"/>
    </source>
</evidence>
<keyword evidence="1" id="KW-0812">Transmembrane</keyword>
<keyword evidence="4" id="KW-1185">Reference proteome</keyword>